<protein>
    <submittedName>
        <fullName evidence="1">Excinuclease ABC, C subunit domain protein</fullName>
    </submittedName>
</protein>
<organism evidence="1 2">
    <name type="scientific">Collimonas pratensis</name>
    <dbReference type="NCBI Taxonomy" id="279113"/>
    <lineage>
        <taxon>Bacteria</taxon>
        <taxon>Pseudomonadati</taxon>
        <taxon>Pseudomonadota</taxon>
        <taxon>Betaproteobacteria</taxon>
        <taxon>Burkholderiales</taxon>
        <taxon>Oxalobacteraceae</taxon>
        <taxon>Collimonas</taxon>
    </lineage>
</organism>
<sequence length="72" mass="8980">MIKRSWQHKEAFVDGFCEKHELKDLVWYELHEDITEAIKREKQLKKWMRMWKIHLIEQSNPNWQDLYPGLLN</sequence>
<proteinExistence type="predicted"/>
<dbReference type="PANTHER" id="PTHR34477">
    <property type="entry name" value="UPF0213 PROTEIN YHBQ"/>
    <property type="match status" value="1"/>
</dbReference>
<dbReference type="EMBL" id="CP013236">
    <property type="protein sequence ID" value="AMP16792.1"/>
    <property type="molecule type" value="Genomic_DNA"/>
</dbReference>
<evidence type="ECO:0000313" key="1">
    <source>
        <dbReference type="EMBL" id="AMP16792.1"/>
    </source>
</evidence>
<keyword evidence="2" id="KW-1185">Reference proteome</keyword>
<dbReference type="Gene3D" id="3.40.1440.10">
    <property type="entry name" value="GIY-YIG endonuclease"/>
    <property type="match status" value="1"/>
</dbReference>
<dbReference type="SUPFAM" id="SSF82771">
    <property type="entry name" value="GIY-YIG endonuclease"/>
    <property type="match status" value="1"/>
</dbReference>
<evidence type="ECO:0000313" key="2">
    <source>
        <dbReference type="Proteomes" id="UP000074914"/>
    </source>
</evidence>
<dbReference type="PANTHER" id="PTHR34477:SF5">
    <property type="entry name" value="BSL5627 PROTEIN"/>
    <property type="match status" value="1"/>
</dbReference>
<dbReference type="Proteomes" id="UP000074914">
    <property type="component" value="Chromosome"/>
</dbReference>
<reference evidence="1 2" key="1">
    <citation type="submission" date="2015-11" db="EMBL/GenBank/DDBJ databases">
        <title>Exploring the genomic traits of fungus-feeding bacterial genus Collimonas.</title>
        <authorList>
            <person name="Song C."/>
            <person name="Schmidt R."/>
            <person name="de Jager V."/>
            <person name="Krzyzanowska D."/>
            <person name="Jongedijk E."/>
            <person name="Cankar K."/>
            <person name="Beekwilder J."/>
            <person name="van Veen A."/>
            <person name="de Boer W."/>
            <person name="van Veen J.A."/>
            <person name="Garbeva P."/>
        </authorList>
    </citation>
    <scope>NUCLEOTIDE SEQUENCE [LARGE SCALE GENOMIC DNA]</scope>
    <source>
        <strain evidence="1 2">Ter291</strain>
    </source>
</reference>
<name>A0ABM5ZCU5_9BURK</name>
<accession>A0ABM5ZCU5</accession>
<dbReference type="InterPro" id="IPR050190">
    <property type="entry name" value="UPF0213_domain"/>
</dbReference>
<gene>
    <name evidence="1" type="ORF">CPter291_4572</name>
</gene>
<dbReference type="InterPro" id="IPR035901">
    <property type="entry name" value="GIY-YIG_endonuc_sf"/>
</dbReference>